<organism evidence="5 6">
    <name type="scientific">Anaeramoeba ignava</name>
    <name type="common">Anaerobic marine amoeba</name>
    <dbReference type="NCBI Taxonomy" id="1746090"/>
    <lineage>
        <taxon>Eukaryota</taxon>
        <taxon>Metamonada</taxon>
        <taxon>Anaeramoebidae</taxon>
        <taxon>Anaeramoeba</taxon>
    </lineage>
</organism>
<dbReference type="AlphaFoldDB" id="A0A9Q0LE39"/>
<dbReference type="InterPro" id="IPR036322">
    <property type="entry name" value="WD40_repeat_dom_sf"/>
</dbReference>
<proteinExistence type="predicted"/>
<evidence type="ECO:0000256" key="1">
    <source>
        <dbReference type="ARBA" id="ARBA00022574"/>
    </source>
</evidence>
<dbReference type="InterPro" id="IPR001680">
    <property type="entry name" value="WD40_rpt"/>
</dbReference>
<protein>
    <submittedName>
        <fullName evidence="5">Wd repeat protein</fullName>
    </submittedName>
</protein>
<name>A0A9Q0LE39_ANAIG</name>
<reference evidence="5" key="1">
    <citation type="submission" date="2022-10" db="EMBL/GenBank/DDBJ databases">
        <title>Novel sulphate-reducing endosymbionts in the free-living metamonad Anaeramoeba.</title>
        <authorList>
            <person name="Jerlstrom-Hultqvist J."/>
            <person name="Cepicka I."/>
            <person name="Gallot-Lavallee L."/>
            <person name="Salas-Leiva D."/>
            <person name="Curtis B.A."/>
            <person name="Zahonova K."/>
            <person name="Pipaliya S."/>
            <person name="Dacks J."/>
            <person name="Roger A.J."/>
        </authorList>
    </citation>
    <scope>NUCLEOTIDE SEQUENCE</scope>
    <source>
        <strain evidence="5">BMAN</strain>
    </source>
</reference>
<evidence type="ECO:0000256" key="2">
    <source>
        <dbReference type="ARBA" id="ARBA00022737"/>
    </source>
</evidence>
<dbReference type="SMART" id="SM00320">
    <property type="entry name" value="WD40"/>
    <property type="match status" value="2"/>
</dbReference>
<dbReference type="EMBL" id="JAPDFW010000091">
    <property type="protein sequence ID" value="KAJ5071167.1"/>
    <property type="molecule type" value="Genomic_DNA"/>
</dbReference>
<keyword evidence="3" id="KW-0175">Coiled coil</keyword>
<dbReference type="InterPro" id="IPR015943">
    <property type="entry name" value="WD40/YVTN_repeat-like_dom_sf"/>
</dbReference>
<keyword evidence="6" id="KW-1185">Reference proteome</keyword>
<dbReference type="InterPro" id="IPR051350">
    <property type="entry name" value="WD_repeat-ST_regulator"/>
</dbReference>
<evidence type="ECO:0000313" key="5">
    <source>
        <dbReference type="EMBL" id="KAJ5071167.1"/>
    </source>
</evidence>
<dbReference type="SUPFAM" id="SSF50978">
    <property type="entry name" value="WD40 repeat-like"/>
    <property type="match status" value="1"/>
</dbReference>
<dbReference type="Proteomes" id="UP001149090">
    <property type="component" value="Unassembled WGS sequence"/>
</dbReference>
<keyword evidence="1" id="KW-0853">WD repeat</keyword>
<dbReference type="Pfam" id="PF00400">
    <property type="entry name" value="WD40"/>
    <property type="match status" value="1"/>
</dbReference>
<accession>A0A9Q0LE39</accession>
<dbReference type="Gene3D" id="2.130.10.10">
    <property type="entry name" value="YVTN repeat-like/Quinoprotein amine dehydrogenase"/>
    <property type="match status" value="1"/>
</dbReference>
<gene>
    <name evidence="5" type="ORF">M0811_10651</name>
</gene>
<feature type="compositionally biased region" description="Polar residues" evidence="4">
    <location>
        <begin position="88"/>
        <end position="97"/>
    </location>
</feature>
<dbReference type="PANTHER" id="PTHR22838:SF0">
    <property type="entry name" value="WD REPEAT-CONTAINING PROTEIN 26"/>
    <property type="match status" value="1"/>
</dbReference>
<sequence length="243" mass="28705">MITEEIKQENQNIQEIKQENQKPNQENVQENVQIIIDSTKMITEEIKQENQNIQEIKQENQKPNQENVQENQMITETNNQLNIEKEINPNQMNIEQKPNTEKSKNTPQEEMVSQRRKLLKKGIYLMSKNKAIVYGIRFSPQTGKYLATCAENGEVVIYHVKREVDIDQWPTFIILHGKQESKKKLLSHEKSIQDIAWDPKGKYLFTQDTACVRVWDTSNWECYHIIKSVSQSSFEFSIYNKMR</sequence>
<feature type="region of interest" description="Disordered" evidence="4">
    <location>
        <begin position="88"/>
        <end position="112"/>
    </location>
</feature>
<comment type="caution">
    <text evidence="5">The sequence shown here is derived from an EMBL/GenBank/DDBJ whole genome shotgun (WGS) entry which is preliminary data.</text>
</comment>
<evidence type="ECO:0000313" key="6">
    <source>
        <dbReference type="Proteomes" id="UP001149090"/>
    </source>
</evidence>
<dbReference type="PANTHER" id="PTHR22838">
    <property type="entry name" value="WD REPEAT PROTEIN 26-RELATED"/>
    <property type="match status" value="1"/>
</dbReference>
<evidence type="ECO:0000256" key="3">
    <source>
        <dbReference type="SAM" id="Coils"/>
    </source>
</evidence>
<feature type="coiled-coil region" evidence="3">
    <location>
        <begin position="6"/>
        <end position="66"/>
    </location>
</feature>
<evidence type="ECO:0000256" key="4">
    <source>
        <dbReference type="SAM" id="MobiDB-lite"/>
    </source>
</evidence>
<keyword evidence="2" id="KW-0677">Repeat</keyword>